<gene>
    <name evidence="1" type="ORF">JI746_22070</name>
</gene>
<protein>
    <submittedName>
        <fullName evidence="1">Uncharacterized protein</fullName>
    </submittedName>
</protein>
<name>A0ABS1JU73_9BURK</name>
<keyword evidence="2" id="KW-1185">Reference proteome</keyword>
<proteinExistence type="predicted"/>
<accession>A0ABS1JU73</accession>
<reference evidence="1 2" key="1">
    <citation type="journal article" date="2017" name="Int. J. Syst. Evol. Microbiol.">
        <title>Ramlibacter alkalitolerans sp. nov., alkali-tolerant bacterium isolated from soil of ginseng.</title>
        <authorList>
            <person name="Lee D.H."/>
            <person name="Cha C.J."/>
        </authorList>
    </citation>
    <scope>NUCLEOTIDE SEQUENCE [LARGE SCALE GENOMIC DNA]</scope>
    <source>
        <strain evidence="1 2">KACC 19305</strain>
    </source>
</reference>
<comment type="caution">
    <text evidence="1">The sequence shown here is derived from an EMBL/GenBank/DDBJ whole genome shotgun (WGS) entry which is preliminary data.</text>
</comment>
<evidence type="ECO:0000313" key="2">
    <source>
        <dbReference type="Proteomes" id="UP000622707"/>
    </source>
</evidence>
<sequence length="377" mass="42726">MSTDLLYCVTGVKPAPSNPAYGYIHVAESDERFFVTAERLAKERLVEEPRLVERAELLEWKAEASQHYREWKAGPQVTISSLVVNKSDDRYTTVWLTGCAKPLSLHKDVLARAEYASLKLQEGACVPKALLDKAAYDSSIFYKDPKKKGATYGEVEWAKENYRIERTEDLICSWFPEGTLEFTRIGKGAGELEFYDKTTVEGNKEIGLPDILVTCKGTGKSVMLESTGGDFLGKSDSFHLREDTKEKIPGTDRNRYGEFWVRPDKIGYMRRHPETAVYLAFHYANEQLNTTPGEDGKPKVVPPASRGRELFAFVRPDIGKEYAAQDWKNNAKGMSERFVAFFQKDPEFYTSEQFKKALAADLGLEPRQAAKERALER</sequence>
<dbReference type="RefSeq" id="WP_201692440.1">
    <property type="nucleotide sequence ID" value="NZ_JAEQND010000013.1"/>
</dbReference>
<evidence type="ECO:0000313" key="1">
    <source>
        <dbReference type="EMBL" id="MBL0427809.1"/>
    </source>
</evidence>
<dbReference type="Proteomes" id="UP000622707">
    <property type="component" value="Unassembled WGS sequence"/>
</dbReference>
<dbReference type="EMBL" id="JAEQND010000013">
    <property type="protein sequence ID" value="MBL0427809.1"/>
    <property type="molecule type" value="Genomic_DNA"/>
</dbReference>
<organism evidence="1 2">
    <name type="scientific">Ramlibacter alkalitolerans</name>
    <dbReference type="NCBI Taxonomy" id="2039631"/>
    <lineage>
        <taxon>Bacteria</taxon>
        <taxon>Pseudomonadati</taxon>
        <taxon>Pseudomonadota</taxon>
        <taxon>Betaproteobacteria</taxon>
        <taxon>Burkholderiales</taxon>
        <taxon>Comamonadaceae</taxon>
        <taxon>Ramlibacter</taxon>
    </lineage>
</organism>